<name>A0A6J5WQ03_PRUAR</name>
<gene>
    <name evidence="1" type="ORF">ORAREDHAP_LOCUS18191</name>
</gene>
<sequence>MKLMTVCRVWCQERGSPRRFLSGLSQMGPAGNERMASSAQAVRQLCVKETGTLNPICSIGRG</sequence>
<evidence type="ECO:0000313" key="1">
    <source>
        <dbReference type="EMBL" id="CAB4302421.1"/>
    </source>
</evidence>
<organism evidence="1 2">
    <name type="scientific">Prunus armeniaca</name>
    <name type="common">Apricot</name>
    <name type="synonym">Armeniaca vulgaris</name>
    <dbReference type="NCBI Taxonomy" id="36596"/>
    <lineage>
        <taxon>Eukaryota</taxon>
        <taxon>Viridiplantae</taxon>
        <taxon>Streptophyta</taxon>
        <taxon>Embryophyta</taxon>
        <taxon>Tracheophyta</taxon>
        <taxon>Spermatophyta</taxon>
        <taxon>Magnoliopsida</taxon>
        <taxon>eudicotyledons</taxon>
        <taxon>Gunneridae</taxon>
        <taxon>Pentapetalae</taxon>
        <taxon>rosids</taxon>
        <taxon>fabids</taxon>
        <taxon>Rosales</taxon>
        <taxon>Rosaceae</taxon>
        <taxon>Amygdaloideae</taxon>
        <taxon>Amygdaleae</taxon>
        <taxon>Prunus</taxon>
    </lineage>
</organism>
<evidence type="ECO:0000313" key="2">
    <source>
        <dbReference type="Proteomes" id="UP000507245"/>
    </source>
</evidence>
<protein>
    <submittedName>
        <fullName evidence="1">Uncharacterized protein</fullName>
    </submittedName>
</protein>
<dbReference type="EMBL" id="CAEKKB010000003">
    <property type="protein sequence ID" value="CAB4302421.1"/>
    <property type="molecule type" value="Genomic_DNA"/>
</dbReference>
<accession>A0A6J5WQ03</accession>
<proteinExistence type="predicted"/>
<dbReference type="Proteomes" id="UP000507245">
    <property type="component" value="Unassembled WGS sequence"/>
</dbReference>
<dbReference type="AlphaFoldDB" id="A0A6J5WQ03"/>
<keyword evidence="2" id="KW-1185">Reference proteome</keyword>
<reference evidence="2" key="1">
    <citation type="journal article" date="2020" name="Genome Biol.">
        <title>Gamete binning: chromosome-level and haplotype-resolved genome assembly enabled by high-throughput single-cell sequencing of gamete genomes.</title>
        <authorList>
            <person name="Campoy J.A."/>
            <person name="Sun H."/>
            <person name="Goel M."/>
            <person name="Jiao W.-B."/>
            <person name="Folz-Donahue K."/>
            <person name="Wang N."/>
            <person name="Rubio M."/>
            <person name="Liu C."/>
            <person name="Kukat C."/>
            <person name="Ruiz D."/>
            <person name="Huettel B."/>
            <person name="Schneeberger K."/>
        </authorList>
    </citation>
    <scope>NUCLEOTIDE SEQUENCE [LARGE SCALE GENOMIC DNA]</scope>
    <source>
        <strain evidence="2">cv. Rojo Pasion</strain>
    </source>
</reference>